<dbReference type="PRINTS" id="PR00463">
    <property type="entry name" value="EP450I"/>
</dbReference>
<dbReference type="GO" id="GO:0005789">
    <property type="term" value="C:endoplasmic reticulum membrane"/>
    <property type="evidence" value="ECO:0007669"/>
    <property type="project" value="UniProtKB-SubCell"/>
</dbReference>
<dbReference type="Gene3D" id="1.10.630.10">
    <property type="entry name" value="Cytochrome P450"/>
    <property type="match status" value="1"/>
</dbReference>
<dbReference type="GO" id="GO:0006805">
    <property type="term" value="P:xenobiotic metabolic process"/>
    <property type="evidence" value="ECO:0007669"/>
    <property type="project" value="TreeGrafter"/>
</dbReference>
<dbReference type="InterPro" id="IPR001128">
    <property type="entry name" value="Cyt_P450"/>
</dbReference>
<dbReference type="OrthoDB" id="1055148at2759"/>
<gene>
    <name evidence="16" type="primary">Cyp2j6_6</name>
    <name evidence="16" type="ORF">FJT64_022084</name>
</gene>
<evidence type="ECO:0000256" key="4">
    <source>
        <dbReference type="ARBA" id="ARBA00004406"/>
    </source>
</evidence>
<evidence type="ECO:0000256" key="3">
    <source>
        <dbReference type="ARBA" id="ARBA00004174"/>
    </source>
</evidence>
<dbReference type="PROSITE" id="PS00086">
    <property type="entry name" value="CYTOCHROME_P450"/>
    <property type="match status" value="1"/>
</dbReference>
<comment type="subcellular location">
    <subcellularLocation>
        <location evidence="4">Endoplasmic reticulum membrane</location>
        <topology evidence="4">Peripheral membrane protein</topology>
    </subcellularLocation>
    <subcellularLocation>
        <location evidence="3">Microsome membrane</location>
        <topology evidence="3">Peripheral membrane protein</topology>
    </subcellularLocation>
</comment>
<comment type="cofactor">
    <cofactor evidence="1 14">
        <name>heme</name>
        <dbReference type="ChEBI" id="CHEBI:30413"/>
    </cofactor>
</comment>
<keyword evidence="8" id="KW-0256">Endoplasmic reticulum</keyword>
<keyword evidence="17" id="KW-1185">Reference proteome</keyword>
<dbReference type="GO" id="GO:0006082">
    <property type="term" value="P:organic acid metabolic process"/>
    <property type="evidence" value="ECO:0007669"/>
    <property type="project" value="TreeGrafter"/>
</dbReference>
<comment type="similarity">
    <text evidence="5 15">Belongs to the cytochrome P450 family.</text>
</comment>
<dbReference type="PANTHER" id="PTHR24300">
    <property type="entry name" value="CYTOCHROME P450 508A4-RELATED"/>
    <property type="match status" value="1"/>
</dbReference>
<dbReference type="EMBL" id="VIIS01000673">
    <property type="protein sequence ID" value="KAF0306380.1"/>
    <property type="molecule type" value="Genomic_DNA"/>
</dbReference>
<comment type="caution">
    <text evidence="16">The sequence shown here is derived from an EMBL/GenBank/DDBJ whole genome shotgun (WGS) entry which is preliminary data.</text>
</comment>
<feature type="binding site" description="axial binding residue" evidence="14">
    <location>
        <position position="333"/>
    </location>
    <ligand>
        <name>heme</name>
        <dbReference type="ChEBI" id="CHEBI:30413"/>
    </ligand>
    <ligandPart>
        <name>Fe</name>
        <dbReference type="ChEBI" id="CHEBI:18248"/>
    </ligandPart>
</feature>
<evidence type="ECO:0000256" key="12">
    <source>
        <dbReference type="ARBA" id="ARBA00023033"/>
    </source>
</evidence>
<name>A0A6A4WRR8_AMPAM</name>
<organism evidence="16 17">
    <name type="scientific">Amphibalanus amphitrite</name>
    <name type="common">Striped barnacle</name>
    <name type="synonym">Balanus amphitrite</name>
    <dbReference type="NCBI Taxonomy" id="1232801"/>
    <lineage>
        <taxon>Eukaryota</taxon>
        <taxon>Metazoa</taxon>
        <taxon>Ecdysozoa</taxon>
        <taxon>Arthropoda</taxon>
        <taxon>Crustacea</taxon>
        <taxon>Multicrustacea</taxon>
        <taxon>Cirripedia</taxon>
        <taxon>Thoracica</taxon>
        <taxon>Thoracicalcarea</taxon>
        <taxon>Balanomorpha</taxon>
        <taxon>Balanoidea</taxon>
        <taxon>Balanidae</taxon>
        <taxon>Amphibalaninae</taxon>
        <taxon>Amphibalanus</taxon>
    </lineage>
</organism>
<dbReference type="AlphaFoldDB" id="A0A6A4WRR8"/>
<evidence type="ECO:0000313" key="17">
    <source>
        <dbReference type="Proteomes" id="UP000440578"/>
    </source>
</evidence>
<keyword evidence="13" id="KW-0472">Membrane</keyword>
<keyword evidence="10 15" id="KW-0560">Oxidoreductase</keyword>
<evidence type="ECO:0000256" key="1">
    <source>
        <dbReference type="ARBA" id="ARBA00001971"/>
    </source>
</evidence>
<evidence type="ECO:0000256" key="8">
    <source>
        <dbReference type="ARBA" id="ARBA00022824"/>
    </source>
</evidence>
<evidence type="ECO:0000256" key="14">
    <source>
        <dbReference type="PIRSR" id="PIRSR602401-1"/>
    </source>
</evidence>
<evidence type="ECO:0000256" key="10">
    <source>
        <dbReference type="ARBA" id="ARBA00023002"/>
    </source>
</evidence>
<evidence type="ECO:0000256" key="7">
    <source>
        <dbReference type="ARBA" id="ARBA00022723"/>
    </source>
</evidence>
<dbReference type="GO" id="GO:0016712">
    <property type="term" value="F:oxidoreductase activity, acting on paired donors, with incorporation or reduction of molecular oxygen, reduced flavin or flavoprotein as one donor, and incorporation of one atom of oxygen"/>
    <property type="evidence" value="ECO:0007669"/>
    <property type="project" value="TreeGrafter"/>
</dbReference>
<dbReference type="InterPro" id="IPR036396">
    <property type="entry name" value="Cyt_P450_sf"/>
</dbReference>
<evidence type="ECO:0000256" key="11">
    <source>
        <dbReference type="ARBA" id="ARBA00023004"/>
    </source>
</evidence>
<dbReference type="Pfam" id="PF00067">
    <property type="entry name" value="p450"/>
    <property type="match status" value="1"/>
</dbReference>
<evidence type="ECO:0000256" key="5">
    <source>
        <dbReference type="ARBA" id="ARBA00010617"/>
    </source>
</evidence>
<dbReference type="SUPFAM" id="SSF48264">
    <property type="entry name" value="Cytochrome P450"/>
    <property type="match status" value="1"/>
</dbReference>
<keyword evidence="12 15" id="KW-0503">Monooxygenase</keyword>
<dbReference type="InterPro" id="IPR050182">
    <property type="entry name" value="Cytochrome_P450_fam2"/>
</dbReference>
<dbReference type="GO" id="GO:0020037">
    <property type="term" value="F:heme binding"/>
    <property type="evidence" value="ECO:0007669"/>
    <property type="project" value="InterPro"/>
</dbReference>
<dbReference type="FunFam" id="1.10.630.10:FF:000238">
    <property type="entry name" value="Cytochrome P450 2A6"/>
    <property type="match status" value="1"/>
</dbReference>
<evidence type="ECO:0000256" key="2">
    <source>
        <dbReference type="ARBA" id="ARBA00003690"/>
    </source>
</evidence>
<evidence type="ECO:0000313" key="16">
    <source>
        <dbReference type="EMBL" id="KAF0306380.1"/>
    </source>
</evidence>
<accession>A0A6A4WRR8</accession>
<evidence type="ECO:0000256" key="6">
    <source>
        <dbReference type="ARBA" id="ARBA00022617"/>
    </source>
</evidence>
<dbReference type="InterPro" id="IPR002401">
    <property type="entry name" value="Cyt_P450_E_grp-I"/>
</dbReference>
<keyword evidence="11 14" id="KW-0408">Iron</keyword>
<comment type="function">
    <text evidence="2">May be involved in the metabolism of insect hormones and in the breakdown of synthetic insecticides.</text>
</comment>
<evidence type="ECO:0000256" key="13">
    <source>
        <dbReference type="ARBA" id="ARBA00023136"/>
    </source>
</evidence>
<keyword evidence="6 14" id="KW-0349">Heme</keyword>
<reference evidence="16 17" key="1">
    <citation type="submission" date="2019-07" db="EMBL/GenBank/DDBJ databases">
        <title>Draft genome assembly of a fouling barnacle, Amphibalanus amphitrite (Darwin, 1854): The first reference genome for Thecostraca.</title>
        <authorList>
            <person name="Kim W."/>
        </authorList>
    </citation>
    <scope>NUCLEOTIDE SEQUENCE [LARGE SCALE GENOMIC DNA]</scope>
    <source>
        <strain evidence="16">SNU_AA5</strain>
        <tissue evidence="16">Soma without cirri and trophi</tissue>
    </source>
</reference>
<dbReference type="Proteomes" id="UP000440578">
    <property type="component" value="Unassembled WGS sequence"/>
</dbReference>
<proteinExistence type="inferred from homology"/>
<evidence type="ECO:0000256" key="9">
    <source>
        <dbReference type="ARBA" id="ARBA00022848"/>
    </source>
</evidence>
<keyword evidence="9" id="KW-0492">Microsome</keyword>
<protein>
    <submittedName>
        <fullName evidence="16">Cytochrome P450 2J6</fullName>
    </submittedName>
</protein>
<evidence type="ECO:0000256" key="15">
    <source>
        <dbReference type="RuleBase" id="RU000461"/>
    </source>
</evidence>
<sequence>MFTLLYADTGLIFSSGELWKQSRRFSLHHLRNFGMGGAKLEGVIRDQVEELLDRVVMPNEGKPFCIDDNLQNAIANIIWGMVSSQRFDITDTRALSVMKPLDDLVYFLPTIFLVALCPPLMYLPEWLTKLDKVKAMFQLPIDNLIQPAIDEHDRTVDLNGEPRDYIDCMLQERSRNPQLFTNRHMIRSIFDLFIAGYDTTTSTLRWAFLYCCKFPQIQRKLREEIANIVGKERSPALSDRPRMPYTEAFIMETQRMANIAPFGVEHVTREEIQLGGYTIPRGAQVISLLMAVHMDEKHFPEPEVFRPERFLDDQGRVKPNRALMPFSVGKRSCLGEALARAELFLFVTALLQRYSLRFPDGFDGDLSCSESKFIRQPNRYDLVMERS</sequence>
<keyword evidence="7 14" id="KW-0479">Metal-binding</keyword>
<dbReference type="GO" id="GO:0005506">
    <property type="term" value="F:iron ion binding"/>
    <property type="evidence" value="ECO:0007669"/>
    <property type="project" value="InterPro"/>
</dbReference>
<dbReference type="InterPro" id="IPR017972">
    <property type="entry name" value="Cyt_P450_CS"/>
</dbReference>
<dbReference type="PANTHER" id="PTHR24300:SF397">
    <property type="entry name" value="CYTOCHROME P450 2U1"/>
    <property type="match status" value="1"/>
</dbReference>
<dbReference type="PRINTS" id="PR00385">
    <property type="entry name" value="P450"/>
</dbReference>
<dbReference type="GO" id="GO:0008395">
    <property type="term" value="F:steroid hydroxylase activity"/>
    <property type="evidence" value="ECO:0007669"/>
    <property type="project" value="TreeGrafter"/>
</dbReference>